<evidence type="ECO:0000256" key="1">
    <source>
        <dbReference type="SAM" id="MobiDB-lite"/>
    </source>
</evidence>
<dbReference type="EMBL" id="NMUH01014519">
    <property type="protein sequence ID" value="MQM22944.1"/>
    <property type="molecule type" value="Genomic_DNA"/>
</dbReference>
<dbReference type="Proteomes" id="UP000652761">
    <property type="component" value="Unassembled WGS sequence"/>
</dbReference>
<proteinExistence type="predicted"/>
<feature type="non-terminal residue" evidence="2">
    <location>
        <position position="1"/>
    </location>
</feature>
<accession>A0A843XSS6</accession>
<gene>
    <name evidence="2" type="ORF">Taro_056003</name>
</gene>
<dbReference type="AlphaFoldDB" id="A0A843XSS6"/>
<keyword evidence="3" id="KW-1185">Reference proteome</keyword>
<protein>
    <submittedName>
        <fullName evidence="2">Uncharacterized protein</fullName>
    </submittedName>
</protein>
<comment type="caution">
    <text evidence="2">The sequence shown here is derived from an EMBL/GenBank/DDBJ whole genome shotgun (WGS) entry which is preliminary data.</text>
</comment>
<reference evidence="2" key="1">
    <citation type="submission" date="2017-07" db="EMBL/GenBank/DDBJ databases">
        <title>Taro Niue Genome Assembly and Annotation.</title>
        <authorList>
            <person name="Atibalentja N."/>
            <person name="Keating K."/>
            <person name="Fields C.J."/>
        </authorList>
    </citation>
    <scope>NUCLEOTIDE SEQUENCE</scope>
    <source>
        <strain evidence="2">Niue_2</strain>
        <tissue evidence="2">Leaf</tissue>
    </source>
</reference>
<sequence>MAVLPKACRNSCASGAAAALRERNLGGGQEISESGPGPTGLEWRVGIRAHREPLPPSESGIWALDRKSPSPAQGRPGVSESVGIGSRFRPPGAKSGRRIGNLRVQPRADRVGVRFGIGASRAVPITGRGNIYVLPKWCKDRCLVHTPR</sequence>
<feature type="region of interest" description="Disordered" evidence="1">
    <location>
        <begin position="54"/>
        <end position="98"/>
    </location>
</feature>
<evidence type="ECO:0000313" key="3">
    <source>
        <dbReference type="Proteomes" id="UP000652761"/>
    </source>
</evidence>
<name>A0A843XSS6_COLES</name>
<evidence type="ECO:0000313" key="2">
    <source>
        <dbReference type="EMBL" id="MQM22944.1"/>
    </source>
</evidence>
<organism evidence="2 3">
    <name type="scientific">Colocasia esculenta</name>
    <name type="common">Wild taro</name>
    <name type="synonym">Arum esculentum</name>
    <dbReference type="NCBI Taxonomy" id="4460"/>
    <lineage>
        <taxon>Eukaryota</taxon>
        <taxon>Viridiplantae</taxon>
        <taxon>Streptophyta</taxon>
        <taxon>Embryophyta</taxon>
        <taxon>Tracheophyta</taxon>
        <taxon>Spermatophyta</taxon>
        <taxon>Magnoliopsida</taxon>
        <taxon>Liliopsida</taxon>
        <taxon>Araceae</taxon>
        <taxon>Aroideae</taxon>
        <taxon>Colocasieae</taxon>
        <taxon>Colocasia</taxon>
    </lineage>
</organism>